<accession>A0ABS2WTS4</accession>
<evidence type="ECO:0000313" key="3">
    <source>
        <dbReference type="Proteomes" id="UP000703590"/>
    </source>
</evidence>
<evidence type="ECO:0000313" key="2">
    <source>
        <dbReference type="EMBL" id="MBN2965066.1"/>
    </source>
</evidence>
<dbReference type="Pfam" id="PF20720">
    <property type="entry name" value="nSTAND3"/>
    <property type="match status" value="1"/>
</dbReference>
<sequence length="1239" mass="144521">MKTILEIMLLANNGKILINLYEDKVRYIMSKINAIEKELSNINDSVFHKLIDRYLSKKYGYLIHSIGTKSGEDKPTAGTPDTLITLSNGNYIFVEYTTQKSGVKAKFLGDLEKCFDASKTGIAISNIQEIILACNAKLGPKEINTLSKKCQEKNISCTVLTLSAIANEILNHHPDLAQEFLHVEADTGQILEIDDFLKHYSNTRYAIPLEGELYFRENEQKATLASIEKNSITTLAGIPGVGKTKLALECCRVYASNEKRKLYCILQRGSVDIMDDIRTYFSSEEKFLVLIDDANRISYGLEYFLEFFSEKIKNGDIKLVLTVRGYAMGKIKKLLEAYEWLAEDIVTLEPFEHKHMRYFLEKYGLRDWRHIDKIVAVSKGNPRFMIMMLRLLEQDKGLVGLENISTIYQRFFASVDEDIEIEEDEILLKAAAIIAFYGAVDKNNLEQIQEVQSIFGVDVESFWRTAQKLHSLELADMYEDEIVKVSDQILATYLFYEMVFNKKLLHVKAFLEPFLEKNQERIRDTFYPILEDFSSEAVEGALIGAINEIYSESIGVNERRTESLLELFCFLKPLETLQYLKEKINNLEEESRFSESLYLYFFGKLLKITDSCSMTQALMLEYCIKRPSKNSEIIEILTEYHDKDSVIQAQERCALFLDKLVEKMKIYPELDALFFSLTQAWLEHFLGEEHEGFRKKIWENIFKQLANKEQEVLGLLGSYCSPWRGTVRFDIKILPPFFYAKLNPGNNRHCYLVNAFIECCNYERLPVETTELSIYFFHEAVRAYQLFSRGHRDVMESHSDIEYEEIEALIAEDIREYIEGFELEDFKQLILLIGEALQWGSIRLEIERNFCTFFSLLDDFSDAILDSVVCFYLSHADGFGLYCFNTVRVYYKRFGKDATWSLIEEQSPKTAEQLRMAYFSFLESWEIDGNEKEKLLTFFQTANLSCLCIHKSRIENFIQKEMIILVEIFRIIKARESKNEDCLSSCNSIFRLDLLSEDEIKCFIKEDLNLTKWAYDLGSERCDHFDHNGKILNLLLNHAPNFLGEHLLFSLKKRKTQYRDFNFLWAREDIFPIVTSILSLFYSTEKKREVFPSFAESALELFFKGGNDRLNDTLMPKEKQIEFLEKYVKEHTIDEIDFLFRMVVCKMDGKIKKRLLKVFICVNKNIEDFKRLKLEPSNHGWSGSSVVYFTKRLEDLELLGEIFKDDIDLLDHFQILKKQCASIKSRVEWSKKREFMDNC</sequence>
<name>A0ABS2WTS4_9BACT</name>
<dbReference type="EMBL" id="JAFHKK010000023">
    <property type="protein sequence ID" value="MBN2965066.1"/>
    <property type="molecule type" value="Genomic_DNA"/>
</dbReference>
<dbReference type="InterPro" id="IPR027417">
    <property type="entry name" value="P-loop_NTPase"/>
</dbReference>
<dbReference type="Gene3D" id="3.40.50.300">
    <property type="entry name" value="P-loop containing nucleotide triphosphate hydrolases"/>
    <property type="match status" value="1"/>
</dbReference>
<reference evidence="3" key="2">
    <citation type="submission" date="2021-02" db="EMBL/GenBank/DDBJ databases">
        <title>Sulfurospirillum tamanensis sp. nov.</title>
        <authorList>
            <person name="Merkel A.Y."/>
        </authorList>
    </citation>
    <scope>NUCLEOTIDE SEQUENCE [LARGE SCALE GENOMIC DNA]</scope>
    <source>
        <strain evidence="3">T05b</strain>
    </source>
</reference>
<comment type="caution">
    <text evidence="2">The sequence shown here is derived from an EMBL/GenBank/DDBJ whole genome shotgun (WGS) entry which is preliminary data.</text>
</comment>
<keyword evidence="3" id="KW-1185">Reference proteome</keyword>
<gene>
    <name evidence="2" type="ORF">JWV37_09760</name>
</gene>
<feature type="domain" description="Novel STAND NTPase 3" evidence="1">
    <location>
        <begin position="215"/>
        <end position="350"/>
    </location>
</feature>
<dbReference type="RefSeq" id="WP_205459612.1">
    <property type="nucleotide sequence ID" value="NZ_JAFHKK010000023.1"/>
</dbReference>
<dbReference type="InterPro" id="IPR049050">
    <property type="entry name" value="nSTAND3"/>
</dbReference>
<reference evidence="2 3" key="1">
    <citation type="submission" date="2021-02" db="EMBL/GenBank/DDBJ databases">
        <title>Sulfurospirillum tamanensis sp. nov.</title>
        <authorList>
            <person name="Frolova A."/>
            <person name="Merkel A."/>
            <person name="Slobodkin A."/>
        </authorList>
    </citation>
    <scope>NUCLEOTIDE SEQUENCE [LARGE SCALE GENOMIC DNA]</scope>
    <source>
        <strain evidence="2 3">T05b</strain>
    </source>
</reference>
<evidence type="ECO:0000259" key="1">
    <source>
        <dbReference type="Pfam" id="PF20720"/>
    </source>
</evidence>
<protein>
    <recommendedName>
        <fullName evidence="1">Novel STAND NTPase 3 domain-containing protein</fullName>
    </recommendedName>
</protein>
<reference evidence="2 3" key="3">
    <citation type="submission" date="2021-02" db="EMBL/GenBank/DDBJ databases">
        <authorList>
            <person name="Merkel A.Y."/>
        </authorList>
    </citation>
    <scope>NUCLEOTIDE SEQUENCE [LARGE SCALE GENOMIC DNA]</scope>
    <source>
        <strain evidence="2 3">T05b</strain>
    </source>
</reference>
<dbReference type="Proteomes" id="UP000703590">
    <property type="component" value="Unassembled WGS sequence"/>
</dbReference>
<proteinExistence type="predicted"/>
<organism evidence="2 3">
    <name type="scientific">Sulfurospirillum tamanense</name>
    <dbReference type="NCBI Taxonomy" id="2813362"/>
    <lineage>
        <taxon>Bacteria</taxon>
        <taxon>Pseudomonadati</taxon>
        <taxon>Campylobacterota</taxon>
        <taxon>Epsilonproteobacteria</taxon>
        <taxon>Campylobacterales</taxon>
        <taxon>Sulfurospirillaceae</taxon>
        <taxon>Sulfurospirillum</taxon>
    </lineage>
</organism>
<dbReference type="SUPFAM" id="SSF52540">
    <property type="entry name" value="P-loop containing nucleoside triphosphate hydrolases"/>
    <property type="match status" value="1"/>
</dbReference>